<dbReference type="SUPFAM" id="SSF48264">
    <property type="entry name" value="Cytochrome P450"/>
    <property type="match status" value="1"/>
</dbReference>
<dbReference type="GO" id="GO:0005506">
    <property type="term" value="F:iron ion binding"/>
    <property type="evidence" value="ECO:0007669"/>
    <property type="project" value="InterPro"/>
</dbReference>
<keyword evidence="9" id="KW-0472">Membrane</keyword>
<keyword evidence="9" id="KW-0812">Transmembrane</keyword>
<dbReference type="PROSITE" id="PS00086">
    <property type="entry name" value="CYTOCHROME_P450"/>
    <property type="match status" value="1"/>
</dbReference>
<evidence type="ECO:0000256" key="6">
    <source>
        <dbReference type="ARBA" id="ARBA00023033"/>
    </source>
</evidence>
<keyword evidence="4 8" id="KW-0560">Oxidoreductase</keyword>
<proteinExistence type="inferred from homology"/>
<comment type="caution">
    <text evidence="10">The sequence shown here is derived from an EMBL/GenBank/DDBJ whole genome shotgun (WGS) entry which is preliminary data.</text>
</comment>
<dbReference type="PANTHER" id="PTHR24289:SF1">
    <property type="entry name" value="STEROID 17-ALPHA-HYDROXYLASE_17,20 LYASE"/>
    <property type="match status" value="1"/>
</dbReference>
<gene>
    <name evidence="10" type="ORF">HPB51_013737</name>
</gene>
<dbReference type="InterPro" id="IPR036396">
    <property type="entry name" value="Cyt_P450_sf"/>
</dbReference>
<keyword evidence="11" id="KW-1185">Reference proteome</keyword>
<dbReference type="AlphaFoldDB" id="A0A9J6F4E1"/>
<evidence type="ECO:0000313" key="10">
    <source>
        <dbReference type="EMBL" id="KAH8041077.1"/>
    </source>
</evidence>
<reference evidence="10" key="1">
    <citation type="journal article" date="2020" name="Cell">
        <title>Large-Scale Comparative Analyses of Tick Genomes Elucidate Their Genetic Diversity and Vector Capacities.</title>
        <authorList>
            <consortium name="Tick Genome and Microbiome Consortium (TIGMIC)"/>
            <person name="Jia N."/>
            <person name="Wang J."/>
            <person name="Shi W."/>
            <person name="Du L."/>
            <person name="Sun Y."/>
            <person name="Zhan W."/>
            <person name="Jiang J.F."/>
            <person name="Wang Q."/>
            <person name="Zhang B."/>
            <person name="Ji P."/>
            <person name="Bell-Sakyi L."/>
            <person name="Cui X.M."/>
            <person name="Yuan T.T."/>
            <person name="Jiang B.G."/>
            <person name="Yang W.F."/>
            <person name="Lam T.T."/>
            <person name="Chang Q.C."/>
            <person name="Ding S.J."/>
            <person name="Wang X.J."/>
            <person name="Zhu J.G."/>
            <person name="Ruan X.D."/>
            <person name="Zhao L."/>
            <person name="Wei J.T."/>
            <person name="Ye R.Z."/>
            <person name="Que T.C."/>
            <person name="Du C.H."/>
            <person name="Zhou Y.H."/>
            <person name="Cheng J.X."/>
            <person name="Dai P.F."/>
            <person name="Guo W.B."/>
            <person name="Han X.H."/>
            <person name="Huang E.J."/>
            <person name="Li L.F."/>
            <person name="Wei W."/>
            <person name="Gao Y.C."/>
            <person name="Liu J.Z."/>
            <person name="Shao H.Z."/>
            <person name="Wang X."/>
            <person name="Wang C.C."/>
            <person name="Yang T.C."/>
            <person name="Huo Q.B."/>
            <person name="Li W."/>
            <person name="Chen H.Y."/>
            <person name="Chen S.E."/>
            <person name="Zhou L.G."/>
            <person name="Ni X.B."/>
            <person name="Tian J.H."/>
            <person name="Sheng Y."/>
            <person name="Liu T."/>
            <person name="Pan Y.S."/>
            <person name="Xia L.Y."/>
            <person name="Li J."/>
            <person name="Zhao F."/>
            <person name="Cao W.C."/>
        </authorList>
    </citation>
    <scope>NUCLEOTIDE SEQUENCE</scope>
    <source>
        <strain evidence="10">Rmic-2018</strain>
    </source>
</reference>
<dbReference type="PANTHER" id="PTHR24289">
    <property type="entry name" value="STEROID 17-ALPHA-HYDROXYLASE/17,20 LYASE"/>
    <property type="match status" value="1"/>
</dbReference>
<sequence length="546" mass="62023">MEYEQLYAGALVAFAAVLMLLQQFCRKSSLKKLPPGPLKLPVIGSSYIIGRYSNPWDAFSDLRRIYGDVYSINLGSRRCLVVSSLDALREVLVTKATDFADRPDSLRYHAIFKNNRNFSIALCDWSSKQRTRRDLCYPVMHPKQASTEQSRLSNCIETELRYLIAELSRTAGKPMNPRQVLLVTTANIFYTFFCTERFDPEDPKFLRIVDFYNEVFHQLFQGFAIDFMPWLKVLQSKQLCVLKDKSMEIYRFTLAIMDRREKAMASGICAGLDQARDLMDVLLLSLKGPNAEGKLDKVDVAVVIEDLIGGHSVIANLWVWEIQSRIREEIGVIIASEGRLPSLMDRSRMCYTEATLYEVMRVVNSPIIPHVCCNDTTVQGFHVDRGTVVMFNTNDMNYSSDLWDTPWDFNPERFLSDDGQYVLKPGHFFPFGTGKRSCMGDGLVRATLILGLATLFTRFELSLAPGQVPASFVESRSKVIFDLDPKIVFTEVAPRTQSGRRILLRQLGQAVERFSASLTVVCWSSRATLVELLSSASTEFFQHPQM</sequence>
<dbReference type="Gene3D" id="1.10.630.10">
    <property type="entry name" value="Cytochrome P450"/>
    <property type="match status" value="1"/>
</dbReference>
<keyword evidence="3 7" id="KW-0479">Metal-binding</keyword>
<feature type="binding site" description="axial binding residue" evidence="7">
    <location>
        <position position="438"/>
    </location>
    <ligand>
        <name>heme</name>
        <dbReference type="ChEBI" id="CHEBI:30413"/>
    </ligand>
    <ligandPart>
        <name>Fe</name>
        <dbReference type="ChEBI" id="CHEBI:18248"/>
    </ligandPart>
</feature>
<evidence type="ECO:0000256" key="5">
    <source>
        <dbReference type="ARBA" id="ARBA00023004"/>
    </source>
</evidence>
<evidence type="ECO:0000256" key="7">
    <source>
        <dbReference type="PIRSR" id="PIRSR602401-1"/>
    </source>
</evidence>
<evidence type="ECO:0008006" key="12">
    <source>
        <dbReference type="Google" id="ProtNLM"/>
    </source>
</evidence>
<dbReference type="Proteomes" id="UP000821866">
    <property type="component" value="Chromosome 1"/>
</dbReference>
<dbReference type="GO" id="GO:0020037">
    <property type="term" value="F:heme binding"/>
    <property type="evidence" value="ECO:0007669"/>
    <property type="project" value="InterPro"/>
</dbReference>
<evidence type="ECO:0000256" key="3">
    <source>
        <dbReference type="ARBA" id="ARBA00022723"/>
    </source>
</evidence>
<protein>
    <recommendedName>
        <fullName evidence="12">Cytochrome</fullName>
    </recommendedName>
</protein>
<dbReference type="Pfam" id="PF00067">
    <property type="entry name" value="p450"/>
    <property type="match status" value="1"/>
</dbReference>
<comment type="similarity">
    <text evidence="1 8">Belongs to the cytochrome P450 family.</text>
</comment>
<dbReference type="EMBL" id="JABSTU010000001">
    <property type="protein sequence ID" value="KAH8041077.1"/>
    <property type="molecule type" value="Genomic_DNA"/>
</dbReference>
<keyword evidence="9" id="KW-1133">Transmembrane helix</keyword>
<feature type="transmembrane region" description="Helical" evidence="9">
    <location>
        <begin position="6"/>
        <end position="25"/>
    </location>
</feature>
<evidence type="ECO:0000256" key="1">
    <source>
        <dbReference type="ARBA" id="ARBA00010617"/>
    </source>
</evidence>
<dbReference type="PRINTS" id="PR00463">
    <property type="entry name" value="EP450I"/>
</dbReference>
<keyword evidence="5 7" id="KW-0408">Iron</keyword>
<dbReference type="GO" id="GO:0042446">
    <property type="term" value="P:hormone biosynthetic process"/>
    <property type="evidence" value="ECO:0007669"/>
    <property type="project" value="TreeGrafter"/>
</dbReference>
<evidence type="ECO:0000256" key="9">
    <source>
        <dbReference type="SAM" id="Phobius"/>
    </source>
</evidence>
<dbReference type="GO" id="GO:0042448">
    <property type="term" value="P:progesterone metabolic process"/>
    <property type="evidence" value="ECO:0007669"/>
    <property type="project" value="TreeGrafter"/>
</dbReference>
<name>A0A9J6F4E1_RHIMP</name>
<reference evidence="10" key="2">
    <citation type="submission" date="2021-09" db="EMBL/GenBank/DDBJ databases">
        <authorList>
            <person name="Jia N."/>
            <person name="Wang J."/>
            <person name="Shi W."/>
            <person name="Du L."/>
            <person name="Sun Y."/>
            <person name="Zhan W."/>
            <person name="Jiang J."/>
            <person name="Wang Q."/>
            <person name="Zhang B."/>
            <person name="Ji P."/>
            <person name="Sakyi L.B."/>
            <person name="Cui X."/>
            <person name="Yuan T."/>
            <person name="Jiang B."/>
            <person name="Yang W."/>
            <person name="Lam T.T.-Y."/>
            <person name="Chang Q."/>
            <person name="Ding S."/>
            <person name="Wang X."/>
            <person name="Zhu J."/>
            <person name="Ruan X."/>
            <person name="Zhao L."/>
            <person name="Wei J."/>
            <person name="Que T."/>
            <person name="Du C."/>
            <person name="Cheng J."/>
            <person name="Dai P."/>
            <person name="Han X."/>
            <person name="Huang E."/>
            <person name="Gao Y."/>
            <person name="Liu J."/>
            <person name="Shao H."/>
            <person name="Ye R."/>
            <person name="Li L."/>
            <person name="Wei W."/>
            <person name="Wang X."/>
            <person name="Wang C."/>
            <person name="Huo Q."/>
            <person name="Li W."/>
            <person name="Guo W."/>
            <person name="Chen H."/>
            <person name="Chen S."/>
            <person name="Zhou L."/>
            <person name="Zhou L."/>
            <person name="Ni X."/>
            <person name="Tian J."/>
            <person name="Zhou Y."/>
            <person name="Sheng Y."/>
            <person name="Liu T."/>
            <person name="Pan Y."/>
            <person name="Xia L."/>
            <person name="Li J."/>
            <person name="Zhao F."/>
            <person name="Cao W."/>
        </authorList>
    </citation>
    <scope>NUCLEOTIDE SEQUENCE</scope>
    <source>
        <strain evidence="10">Rmic-2018</strain>
        <tissue evidence="10">Larvae</tissue>
    </source>
</reference>
<dbReference type="InterPro" id="IPR001128">
    <property type="entry name" value="Cyt_P450"/>
</dbReference>
<dbReference type="InterPro" id="IPR002401">
    <property type="entry name" value="Cyt_P450_E_grp-I"/>
</dbReference>
<evidence type="ECO:0000256" key="8">
    <source>
        <dbReference type="RuleBase" id="RU000461"/>
    </source>
</evidence>
<dbReference type="VEuPathDB" id="VectorBase:LOC119159527"/>
<dbReference type="GO" id="GO:0004508">
    <property type="term" value="F:steroid 17-alpha-monooxygenase activity"/>
    <property type="evidence" value="ECO:0007669"/>
    <property type="project" value="TreeGrafter"/>
</dbReference>
<keyword evidence="2 7" id="KW-0349">Heme</keyword>
<evidence type="ECO:0000256" key="2">
    <source>
        <dbReference type="ARBA" id="ARBA00022617"/>
    </source>
</evidence>
<comment type="cofactor">
    <cofactor evidence="7">
        <name>heme</name>
        <dbReference type="ChEBI" id="CHEBI:30413"/>
    </cofactor>
</comment>
<evidence type="ECO:0000313" key="11">
    <source>
        <dbReference type="Proteomes" id="UP000821866"/>
    </source>
</evidence>
<organism evidence="10 11">
    <name type="scientific">Rhipicephalus microplus</name>
    <name type="common">Cattle tick</name>
    <name type="synonym">Boophilus microplus</name>
    <dbReference type="NCBI Taxonomy" id="6941"/>
    <lineage>
        <taxon>Eukaryota</taxon>
        <taxon>Metazoa</taxon>
        <taxon>Ecdysozoa</taxon>
        <taxon>Arthropoda</taxon>
        <taxon>Chelicerata</taxon>
        <taxon>Arachnida</taxon>
        <taxon>Acari</taxon>
        <taxon>Parasitiformes</taxon>
        <taxon>Ixodida</taxon>
        <taxon>Ixodoidea</taxon>
        <taxon>Ixodidae</taxon>
        <taxon>Rhipicephalinae</taxon>
        <taxon>Rhipicephalus</taxon>
        <taxon>Boophilus</taxon>
    </lineage>
</organism>
<evidence type="ECO:0000256" key="4">
    <source>
        <dbReference type="ARBA" id="ARBA00023002"/>
    </source>
</evidence>
<accession>A0A9J6F4E1</accession>
<dbReference type="InterPro" id="IPR017972">
    <property type="entry name" value="Cyt_P450_CS"/>
</dbReference>
<keyword evidence="6 8" id="KW-0503">Monooxygenase</keyword>